<dbReference type="EMBL" id="KN550268">
    <property type="protein sequence ID" value="KHJ94594.1"/>
    <property type="molecule type" value="Genomic_DNA"/>
</dbReference>
<gene>
    <name evidence="2" type="ORF">OESDEN_05475</name>
</gene>
<dbReference type="AlphaFoldDB" id="A0A0B1TBE9"/>
<keyword evidence="3" id="KW-1185">Reference proteome</keyword>
<evidence type="ECO:0000313" key="2">
    <source>
        <dbReference type="EMBL" id="KHJ94594.1"/>
    </source>
</evidence>
<protein>
    <submittedName>
        <fullName evidence="2">Uncharacterized protein</fullName>
    </submittedName>
</protein>
<evidence type="ECO:0000313" key="3">
    <source>
        <dbReference type="Proteomes" id="UP000053660"/>
    </source>
</evidence>
<feature type="compositionally biased region" description="Basic and acidic residues" evidence="1">
    <location>
        <begin position="28"/>
        <end position="44"/>
    </location>
</feature>
<name>A0A0B1TBE9_OESDE</name>
<reference evidence="2 3" key="1">
    <citation type="submission" date="2014-03" db="EMBL/GenBank/DDBJ databases">
        <title>Draft genome of the hookworm Oesophagostomum dentatum.</title>
        <authorList>
            <person name="Mitreva M."/>
        </authorList>
    </citation>
    <scope>NUCLEOTIDE SEQUENCE [LARGE SCALE GENOMIC DNA]</scope>
    <source>
        <strain evidence="2 3">OD-Hann</strain>
    </source>
</reference>
<sequence length="229" mass="26005">MSFAFGSLAKERGRERKYLVKRQSSSDWPHELTDSSPEKDDVHLAGKGRKERSISPAKVHEQEVVCRANGATAEMPVLCLQLILGNYFTYEQLGHLRAVHPHWDEICGQLLNSGYYRLLERSDKLLMELQRKLPADSGLHYPTSIVTNIQVHILNSVDVMRAALDEGVCCFPYGSILDKTNALLDQVEFMLSGGDQDSIRWEPVALLAKKAALHYRTHLERIMEERAEM</sequence>
<dbReference type="Proteomes" id="UP000053660">
    <property type="component" value="Unassembled WGS sequence"/>
</dbReference>
<accession>A0A0B1TBE9</accession>
<evidence type="ECO:0000256" key="1">
    <source>
        <dbReference type="SAM" id="MobiDB-lite"/>
    </source>
</evidence>
<feature type="region of interest" description="Disordered" evidence="1">
    <location>
        <begin position="16"/>
        <end position="56"/>
    </location>
</feature>
<dbReference type="OrthoDB" id="5860767at2759"/>
<organism evidence="2 3">
    <name type="scientific">Oesophagostomum dentatum</name>
    <name type="common">Nodular worm</name>
    <dbReference type="NCBI Taxonomy" id="61180"/>
    <lineage>
        <taxon>Eukaryota</taxon>
        <taxon>Metazoa</taxon>
        <taxon>Ecdysozoa</taxon>
        <taxon>Nematoda</taxon>
        <taxon>Chromadorea</taxon>
        <taxon>Rhabditida</taxon>
        <taxon>Rhabditina</taxon>
        <taxon>Rhabditomorpha</taxon>
        <taxon>Strongyloidea</taxon>
        <taxon>Strongylidae</taxon>
        <taxon>Oesophagostomum</taxon>
    </lineage>
</organism>
<proteinExistence type="predicted"/>